<keyword evidence="1" id="KW-0472">Membrane</keyword>
<feature type="transmembrane region" description="Helical" evidence="1">
    <location>
        <begin position="12"/>
        <end position="30"/>
    </location>
</feature>
<gene>
    <name evidence="2" type="ORF">E4J90_14165</name>
</gene>
<organism evidence="2 3">
    <name type="scientific">Pseudomonas kribbensis</name>
    <dbReference type="NCBI Taxonomy" id="1628086"/>
    <lineage>
        <taxon>Bacteria</taxon>
        <taxon>Pseudomonadati</taxon>
        <taxon>Pseudomonadota</taxon>
        <taxon>Gammaproteobacteria</taxon>
        <taxon>Pseudomonadales</taxon>
        <taxon>Pseudomonadaceae</taxon>
        <taxon>Pseudomonas</taxon>
    </lineage>
</organism>
<protein>
    <submittedName>
        <fullName evidence="2">Uncharacterized protein</fullName>
    </submittedName>
</protein>
<accession>A0A4Y8VGC5</accession>
<proteinExistence type="predicted"/>
<evidence type="ECO:0000313" key="3">
    <source>
        <dbReference type="Proteomes" id="UP000297555"/>
    </source>
</evidence>
<dbReference type="OrthoDB" id="6902466at2"/>
<feature type="transmembrane region" description="Helical" evidence="1">
    <location>
        <begin position="36"/>
        <end position="56"/>
    </location>
</feature>
<evidence type="ECO:0000256" key="1">
    <source>
        <dbReference type="SAM" id="Phobius"/>
    </source>
</evidence>
<evidence type="ECO:0000313" key="2">
    <source>
        <dbReference type="EMBL" id="TFH79820.1"/>
    </source>
</evidence>
<reference evidence="2 3" key="1">
    <citation type="submission" date="2019-03" db="EMBL/GenBank/DDBJ databases">
        <title>Draft genome sequence of humic substances-degrading Pseudomonas kribbensis CHA-19 from forest soil.</title>
        <authorList>
            <person name="Kim D."/>
        </authorList>
    </citation>
    <scope>NUCLEOTIDE SEQUENCE [LARGE SCALE GENOMIC DNA]</scope>
    <source>
        <strain evidence="2 3">CHA-19</strain>
    </source>
</reference>
<dbReference type="EMBL" id="SPDQ01000015">
    <property type="protein sequence ID" value="TFH79820.1"/>
    <property type="molecule type" value="Genomic_DNA"/>
</dbReference>
<dbReference type="Proteomes" id="UP000297555">
    <property type="component" value="Unassembled WGS sequence"/>
</dbReference>
<dbReference type="RefSeq" id="WP_119429082.1">
    <property type="nucleotide sequence ID" value="NZ_SPDQ01000015.1"/>
</dbReference>
<sequence length="73" mass="8051">MKDFVISVNNTVLYLSLAFIWLVAVVAIFTSGFLPALGIFVAGTLCWCIISGFWFVQSATYEELRKLNAANKG</sequence>
<keyword evidence="1" id="KW-1133">Transmembrane helix</keyword>
<dbReference type="AlphaFoldDB" id="A0A4Y8VGC5"/>
<comment type="caution">
    <text evidence="2">The sequence shown here is derived from an EMBL/GenBank/DDBJ whole genome shotgun (WGS) entry which is preliminary data.</text>
</comment>
<name>A0A4Y8VGC5_9PSED</name>
<keyword evidence="1" id="KW-0812">Transmembrane</keyword>